<keyword evidence="6 10" id="KW-0133">Cell shape</keyword>
<dbReference type="AlphaFoldDB" id="A0A6P2BYB9"/>
<dbReference type="Gene3D" id="3.90.190.20">
    <property type="entry name" value="Mur ligase, C-terminal domain"/>
    <property type="match status" value="1"/>
</dbReference>
<dbReference type="GO" id="GO:0008360">
    <property type="term" value="P:regulation of cell shape"/>
    <property type="evidence" value="ECO:0007669"/>
    <property type="project" value="UniProtKB-KW"/>
</dbReference>
<reference evidence="15 16" key="1">
    <citation type="submission" date="2018-11" db="EMBL/GenBank/DDBJ databases">
        <title>Trebonia kvetii gen.nov., sp.nov., a novel acidophilic actinobacterium, and proposal of the new actinobacterial family Treboniaceae fam. nov.</title>
        <authorList>
            <person name="Rapoport D."/>
            <person name="Sagova-Mareckova M."/>
            <person name="Sedlacek I."/>
            <person name="Provaznik J."/>
            <person name="Kralova S."/>
            <person name="Pavlinic D."/>
            <person name="Benes V."/>
            <person name="Kopecky J."/>
        </authorList>
    </citation>
    <scope>NUCLEOTIDE SEQUENCE [LARGE SCALE GENOMIC DNA]</scope>
    <source>
        <strain evidence="15 16">15Tr583</strain>
    </source>
</reference>
<protein>
    <recommendedName>
        <fullName evidence="10 11">UDP-N-acetylmuramoyl-tripeptide--D-alanyl-D-alanine ligase</fullName>
        <ecNumber evidence="10 11">6.3.2.10</ecNumber>
    </recommendedName>
    <alternativeName>
        <fullName evidence="10">D-alanyl-D-alanine-adding enzyme</fullName>
    </alternativeName>
</protein>
<dbReference type="UniPathway" id="UPA00219"/>
<dbReference type="SUPFAM" id="SSF53623">
    <property type="entry name" value="MurD-like peptide ligases, catalytic domain"/>
    <property type="match status" value="1"/>
</dbReference>
<evidence type="ECO:0000259" key="13">
    <source>
        <dbReference type="Pfam" id="PF02875"/>
    </source>
</evidence>
<dbReference type="InterPro" id="IPR000713">
    <property type="entry name" value="Mur_ligase_N"/>
</dbReference>
<dbReference type="Pfam" id="PF08245">
    <property type="entry name" value="Mur_ligase_M"/>
    <property type="match status" value="1"/>
</dbReference>
<dbReference type="PANTHER" id="PTHR43024:SF1">
    <property type="entry name" value="UDP-N-ACETYLMURAMOYL-TRIPEPTIDE--D-ALANYL-D-ALANINE LIGASE"/>
    <property type="match status" value="1"/>
</dbReference>
<feature type="domain" description="Mur ligase N-terminal catalytic" evidence="12">
    <location>
        <begin position="29"/>
        <end position="92"/>
    </location>
</feature>
<evidence type="ECO:0000256" key="11">
    <source>
        <dbReference type="RuleBase" id="RU004136"/>
    </source>
</evidence>
<name>A0A6P2BYB9_9ACTN</name>
<dbReference type="GO" id="GO:0005524">
    <property type="term" value="F:ATP binding"/>
    <property type="evidence" value="ECO:0007669"/>
    <property type="project" value="UniProtKB-UniRule"/>
</dbReference>
<dbReference type="GO" id="GO:0047480">
    <property type="term" value="F:UDP-N-acetylmuramoyl-tripeptide-D-alanyl-D-alanine ligase activity"/>
    <property type="evidence" value="ECO:0007669"/>
    <property type="project" value="UniProtKB-UniRule"/>
</dbReference>
<dbReference type="EMBL" id="RPFW01000004">
    <property type="protein sequence ID" value="TVZ03185.1"/>
    <property type="molecule type" value="Genomic_DNA"/>
</dbReference>
<keyword evidence="4 10" id="KW-0547">Nucleotide-binding</keyword>
<keyword evidence="7 10" id="KW-0573">Peptidoglycan synthesis</keyword>
<dbReference type="SUPFAM" id="SSF63418">
    <property type="entry name" value="MurE/MurF N-terminal domain"/>
    <property type="match status" value="1"/>
</dbReference>
<dbReference type="OrthoDB" id="9800958at2"/>
<dbReference type="GO" id="GO:0009252">
    <property type="term" value="P:peptidoglycan biosynthetic process"/>
    <property type="evidence" value="ECO:0007669"/>
    <property type="project" value="UniProtKB-UniRule"/>
</dbReference>
<evidence type="ECO:0000259" key="14">
    <source>
        <dbReference type="Pfam" id="PF08245"/>
    </source>
</evidence>
<gene>
    <name evidence="10" type="primary">murF</name>
    <name evidence="15" type="ORF">EAS64_22360</name>
</gene>
<evidence type="ECO:0000256" key="7">
    <source>
        <dbReference type="ARBA" id="ARBA00022984"/>
    </source>
</evidence>
<evidence type="ECO:0000256" key="2">
    <source>
        <dbReference type="ARBA" id="ARBA00022598"/>
    </source>
</evidence>
<feature type="domain" description="Mur ligase C-terminal" evidence="13">
    <location>
        <begin position="331"/>
        <end position="459"/>
    </location>
</feature>
<comment type="similarity">
    <text evidence="10">Belongs to the MurCDEF family. MurF subfamily.</text>
</comment>
<dbReference type="InterPro" id="IPR013221">
    <property type="entry name" value="Mur_ligase_cen"/>
</dbReference>
<dbReference type="InterPro" id="IPR036615">
    <property type="entry name" value="Mur_ligase_C_dom_sf"/>
</dbReference>
<accession>A0A6P2BYB9</accession>
<evidence type="ECO:0000313" key="15">
    <source>
        <dbReference type="EMBL" id="TVZ03185.1"/>
    </source>
</evidence>
<sequence>MIPLSVAEIAALTSGDVYGDPAAMVAGPVVIDSRQAVPGALFAALPGERVDGHDYAGTAAANGAAAVLAARPLLDVAAPVIVVSDVTLALGLLARAVLDRLPGATVVGITGSSGKTSTKDLTAQVVERLGPTVAPEGSLNNEIGLPLTVLRADETTRYLILEMSARGIGHIAYLTGIAPPRIGAVLNVGRAHAGEFGSIDAVAKAKGELVEALPPWTTGPAGPAGGVAVLNADDPNVIAMAARTEARVVTTSVEPDSDADVRATGLTLDDLGRASFTLHTNAGSAPVTLTLHGGHHVANALAASAIAAELGMDVTAIADALTAATARSKKRMELHERPDGVLVVNDAYNANPDSTRAAIAALAHLTANGTSRRGLAVLGYMAELGDIAADSHAEAGRRAALAGAAVVVAVGADAAPVLDGARAVEGWQGEAVAAPDPKSAVAELQNRLRPGDVVLVKASKSAGLWEVADGLLAEETQ</sequence>
<keyword evidence="8 10" id="KW-0131">Cell cycle</keyword>
<evidence type="ECO:0000256" key="9">
    <source>
        <dbReference type="ARBA" id="ARBA00023316"/>
    </source>
</evidence>
<dbReference type="Gene3D" id="3.40.1190.10">
    <property type="entry name" value="Mur-like, catalytic domain"/>
    <property type="match status" value="1"/>
</dbReference>
<dbReference type="GO" id="GO:0071555">
    <property type="term" value="P:cell wall organization"/>
    <property type="evidence" value="ECO:0007669"/>
    <property type="project" value="UniProtKB-KW"/>
</dbReference>
<keyword evidence="2 10" id="KW-0436">Ligase</keyword>
<dbReference type="InterPro" id="IPR005863">
    <property type="entry name" value="UDP-N-AcMur_synth"/>
</dbReference>
<evidence type="ECO:0000256" key="10">
    <source>
        <dbReference type="HAMAP-Rule" id="MF_02019"/>
    </source>
</evidence>
<evidence type="ECO:0000256" key="8">
    <source>
        <dbReference type="ARBA" id="ARBA00023306"/>
    </source>
</evidence>
<evidence type="ECO:0000256" key="3">
    <source>
        <dbReference type="ARBA" id="ARBA00022618"/>
    </source>
</evidence>
<feature type="domain" description="Mur ligase central" evidence="14">
    <location>
        <begin position="109"/>
        <end position="307"/>
    </location>
</feature>
<keyword evidence="16" id="KW-1185">Reference proteome</keyword>
<dbReference type="NCBIfam" id="TIGR01143">
    <property type="entry name" value="murF"/>
    <property type="match status" value="1"/>
</dbReference>
<evidence type="ECO:0000256" key="6">
    <source>
        <dbReference type="ARBA" id="ARBA00022960"/>
    </source>
</evidence>
<dbReference type="GO" id="GO:0005737">
    <property type="term" value="C:cytoplasm"/>
    <property type="evidence" value="ECO:0007669"/>
    <property type="project" value="UniProtKB-SubCell"/>
</dbReference>
<keyword evidence="3 10" id="KW-0132">Cell division</keyword>
<evidence type="ECO:0000256" key="1">
    <source>
        <dbReference type="ARBA" id="ARBA00022490"/>
    </source>
</evidence>
<organism evidence="15 16">
    <name type="scientific">Trebonia kvetii</name>
    <dbReference type="NCBI Taxonomy" id="2480626"/>
    <lineage>
        <taxon>Bacteria</taxon>
        <taxon>Bacillati</taxon>
        <taxon>Actinomycetota</taxon>
        <taxon>Actinomycetes</taxon>
        <taxon>Streptosporangiales</taxon>
        <taxon>Treboniaceae</taxon>
        <taxon>Trebonia</taxon>
    </lineage>
</organism>
<evidence type="ECO:0000256" key="4">
    <source>
        <dbReference type="ARBA" id="ARBA00022741"/>
    </source>
</evidence>
<comment type="function">
    <text evidence="10 11">Involved in cell wall formation. Catalyzes the final step in the synthesis of UDP-N-acetylmuramoyl-pentapeptide, the precursor of murein.</text>
</comment>
<feature type="binding site" evidence="10">
    <location>
        <begin position="111"/>
        <end position="117"/>
    </location>
    <ligand>
        <name>ATP</name>
        <dbReference type="ChEBI" id="CHEBI:30616"/>
    </ligand>
</feature>
<dbReference type="EC" id="6.3.2.10" evidence="10 11"/>
<dbReference type="RefSeq" id="WP_145855707.1">
    <property type="nucleotide sequence ID" value="NZ_RPFW01000004.1"/>
</dbReference>
<comment type="caution">
    <text evidence="15">The sequence shown here is derived from an EMBL/GenBank/DDBJ whole genome shotgun (WGS) entry which is preliminary data.</text>
</comment>
<dbReference type="InterPro" id="IPR035911">
    <property type="entry name" value="MurE/MurF_N"/>
</dbReference>
<evidence type="ECO:0000256" key="5">
    <source>
        <dbReference type="ARBA" id="ARBA00022840"/>
    </source>
</evidence>
<keyword evidence="5 10" id="KW-0067">ATP-binding</keyword>
<dbReference type="InterPro" id="IPR051046">
    <property type="entry name" value="MurCDEF_CellWall_CoF430Synth"/>
</dbReference>
<comment type="catalytic activity">
    <reaction evidence="10 11">
        <text>D-alanyl-D-alanine + UDP-N-acetyl-alpha-D-muramoyl-L-alanyl-gamma-D-glutamyl-meso-2,6-diaminopimelate + ATP = UDP-N-acetyl-alpha-D-muramoyl-L-alanyl-gamma-D-glutamyl-meso-2,6-diaminopimeloyl-D-alanyl-D-alanine + ADP + phosphate + H(+)</text>
        <dbReference type="Rhea" id="RHEA:28374"/>
        <dbReference type="ChEBI" id="CHEBI:15378"/>
        <dbReference type="ChEBI" id="CHEBI:30616"/>
        <dbReference type="ChEBI" id="CHEBI:43474"/>
        <dbReference type="ChEBI" id="CHEBI:57822"/>
        <dbReference type="ChEBI" id="CHEBI:61386"/>
        <dbReference type="ChEBI" id="CHEBI:83905"/>
        <dbReference type="ChEBI" id="CHEBI:456216"/>
        <dbReference type="EC" id="6.3.2.10"/>
    </reaction>
</comment>
<dbReference type="InterPro" id="IPR004101">
    <property type="entry name" value="Mur_ligase_C"/>
</dbReference>
<comment type="pathway">
    <text evidence="10 11">Cell wall biogenesis; peptidoglycan biosynthesis.</text>
</comment>
<dbReference type="Pfam" id="PF01225">
    <property type="entry name" value="Mur_ligase"/>
    <property type="match status" value="1"/>
</dbReference>
<dbReference type="SUPFAM" id="SSF53244">
    <property type="entry name" value="MurD-like peptide ligases, peptide-binding domain"/>
    <property type="match status" value="1"/>
</dbReference>
<dbReference type="Gene3D" id="3.40.1390.10">
    <property type="entry name" value="MurE/MurF, N-terminal domain"/>
    <property type="match status" value="1"/>
</dbReference>
<keyword evidence="9 10" id="KW-0961">Cell wall biogenesis/degradation</keyword>
<evidence type="ECO:0000259" key="12">
    <source>
        <dbReference type="Pfam" id="PF01225"/>
    </source>
</evidence>
<dbReference type="InterPro" id="IPR036565">
    <property type="entry name" value="Mur-like_cat_sf"/>
</dbReference>
<comment type="subcellular location">
    <subcellularLocation>
        <location evidence="10 11">Cytoplasm</location>
    </subcellularLocation>
</comment>
<proteinExistence type="inferred from homology"/>
<dbReference type="HAMAP" id="MF_02019">
    <property type="entry name" value="MurF"/>
    <property type="match status" value="1"/>
</dbReference>
<dbReference type="Proteomes" id="UP000460272">
    <property type="component" value="Unassembled WGS sequence"/>
</dbReference>
<keyword evidence="1 10" id="KW-0963">Cytoplasm</keyword>
<dbReference type="PANTHER" id="PTHR43024">
    <property type="entry name" value="UDP-N-ACETYLMURAMOYL-TRIPEPTIDE--D-ALANYL-D-ALANINE LIGASE"/>
    <property type="match status" value="1"/>
</dbReference>
<evidence type="ECO:0000313" key="16">
    <source>
        <dbReference type="Proteomes" id="UP000460272"/>
    </source>
</evidence>
<dbReference type="Pfam" id="PF02875">
    <property type="entry name" value="Mur_ligase_C"/>
    <property type="match status" value="1"/>
</dbReference>
<dbReference type="GO" id="GO:0051301">
    <property type="term" value="P:cell division"/>
    <property type="evidence" value="ECO:0007669"/>
    <property type="project" value="UniProtKB-KW"/>
</dbReference>